<evidence type="ECO:0000313" key="2">
    <source>
        <dbReference type="EMBL" id="GMT34715.1"/>
    </source>
</evidence>
<dbReference type="AlphaFoldDB" id="A0AAV5WSY0"/>
<dbReference type="EMBL" id="BTSY01000006">
    <property type="protein sequence ID" value="GMT34715.1"/>
    <property type="molecule type" value="Genomic_DNA"/>
</dbReference>
<dbReference type="CDD" id="cd18186">
    <property type="entry name" value="BTB_POZ_ZBTB_KLHL-like"/>
    <property type="match status" value="1"/>
</dbReference>
<keyword evidence="3" id="KW-1185">Reference proteome</keyword>
<feature type="non-terminal residue" evidence="2">
    <location>
        <position position="1"/>
    </location>
</feature>
<accession>A0AAV5WSY0</accession>
<protein>
    <recommendedName>
        <fullName evidence="1">BTB domain-containing protein</fullName>
    </recommendedName>
</protein>
<proteinExistence type="predicted"/>
<sequence length="86" mass="9688">SGGWTSIKMTLVVRIYWNAWNHIATALEIAGTAIVCVEEAEIVVNAAYLSNWSEFFCAYFKSDMEEAKNCKFPVQDCASANFRELL</sequence>
<evidence type="ECO:0000313" key="3">
    <source>
        <dbReference type="Proteomes" id="UP001432322"/>
    </source>
</evidence>
<reference evidence="2" key="1">
    <citation type="submission" date="2023-10" db="EMBL/GenBank/DDBJ databases">
        <title>Genome assembly of Pristionchus species.</title>
        <authorList>
            <person name="Yoshida K."/>
            <person name="Sommer R.J."/>
        </authorList>
    </citation>
    <scope>NUCLEOTIDE SEQUENCE</scope>
    <source>
        <strain evidence="2">RS5133</strain>
    </source>
</reference>
<dbReference type="Proteomes" id="UP001432322">
    <property type="component" value="Unassembled WGS sequence"/>
</dbReference>
<dbReference type="InterPro" id="IPR011333">
    <property type="entry name" value="SKP1/BTB/POZ_sf"/>
</dbReference>
<dbReference type="Pfam" id="PF00651">
    <property type="entry name" value="BTB"/>
    <property type="match status" value="1"/>
</dbReference>
<comment type="caution">
    <text evidence="2">The sequence shown here is derived from an EMBL/GenBank/DDBJ whole genome shotgun (WGS) entry which is preliminary data.</text>
</comment>
<organism evidence="2 3">
    <name type="scientific">Pristionchus fissidentatus</name>
    <dbReference type="NCBI Taxonomy" id="1538716"/>
    <lineage>
        <taxon>Eukaryota</taxon>
        <taxon>Metazoa</taxon>
        <taxon>Ecdysozoa</taxon>
        <taxon>Nematoda</taxon>
        <taxon>Chromadorea</taxon>
        <taxon>Rhabditida</taxon>
        <taxon>Rhabditina</taxon>
        <taxon>Diplogasteromorpha</taxon>
        <taxon>Diplogasteroidea</taxon>
        <taxon>Neodiplogasteridae</taxon>
        <taxon>Pristionchus</taxon>
    </lineage>
</organism>
<feature type="domain" description="BTB" evidence="1">
    <location>
        <begin position="34"/>
        <end position="86"/>
    </location>
</feature>
<dbReference type="Gene3D" id="3.30.710.10">
    <property type="entry name" value="Potassium Channel Kv1.1, Chain A"/>
    <property type="match status" value="1"/>
</dbReference>
<gene>
    <name evidence="2" type="ORF">PFISCL1PPCAC_26012</name>
</gene>
<dbReference type="InterPro" id="IPR000210">
    <property type="entry name" value="BTB/POZ_dom"/>
</dbReference>
<evidence type="ECO:0000259" key="1">
    <source>
        <dbReference type="Pfam" id="PF00651"/>
    </source>
</evidence>
<feature type="non-terminal residue" evidence="2">
    <location>
        <position position="86"/>
    </location>
</feature>
<name>A0AAV5WSY0_9BILA</name>